<keyword evidence="1" id="KW-0812">Transmembrane</keyword>
<dbReference type="PROSITE" id="PS00409">
    <property type="entry name" value="PROKAR_NTER_METHYL"/>
    <property type="match status" value="1"/>
</dbReference>
<dbReference type="AlphaFoldDB" id="A0A1F5JLU6"/>
<evidence type="ECO:0000313" key="3">
    <source>
        <dbReference type="Proteomes" id="UP000177555"/>
    </source>
</evidence>
<name>A0A1F5JLU6_9BACT</name>
<dbReference type="Gene3D" id="3.30.700.10">
    <property type="entry name" value="Glycoprotein, Type 4 Pilin"/>
    <property type="match status" value="1"/>
</dbReference>
<evidence type="ECO:0000256" key="1">
    <source>
        <dbReference type="SAM" id="Phobius"/>
    </source>
</evidence>
<dbReference type="InterPro" id="IPR045584">
    <property type="entry name" value="Pilin-like"/>
</dbReference>
<dbReference type="EMBL" id="MFCP01000004">
    <property type="protein sequence ID" value="OGE29566.1"/>
    <property type="molecule type" value="Genomic_DNA"/>
</dbReference>
<dbReference type="SUPFAM" id="SSF54523">
    <property type="entry name" value="Pili subunits"/>
    <property type="match status" value="1"/>
</dbReference>
<feature type="transmembrane region" description="Helical" evidence="1">
    <location>
        <begin position="6"/>
        <end position="28"/>
    </location>
</feature>
<evidence type="ECO:0000313" key="2">
    <source>
        <dbReference type="EMBL" id="OGE29566.1"/>
    </source>
</evidence>
<dbReference type="Proteomes" id="UP000177555">
    <property type="component" value="Unassembled WGS sequence"/>
</dbReference>
<proteinExistence type="predicted"/>
<dbReference type="Pfam" id="PF07963">
    <property type="entry name" value="N_methyl"/>
    <property type="match status" value="1"/>
</dbReference>
<protein>
    <recommendedName>
        <fullName evidence="4">General secretion pathway GspH domain-containing protein</fullName>
    </recommendedName>
</protein>
<keyword evidence="1" id="KW-1133">Transmembrane helix</keyword>
<dbReference type="NCBIfam" id="TIGR02532">
    <property type="entry name" value="IV_pilin_GFxxxE"/>
    <property type="match status" value="1"/>
</dbReference>
<evidence type="ECO:0008006" key="4">
    <source>
        <dbReference type="Google" id="ProtNLM"/>
    </source>
</evidence>
<reference evidence="2 3" key="1">
    <citation type="journal article" date="2016" name="Nat. Commun.">
        <title>Thousands of microbial genomes shed light on interconnected biogeochemical processes in an aquifer system.</title>
        <authorList>
            <person name="Anantharaman K."/>
            <person name="Brown C.T."/>
            <person name="Hug L.A."/>
            <person name="Sharon I."/>
            <person name="Castelle C.J."/>
            <person name="Probst A.J."/>
            <person name="Thomas B.C."/>
            <person name="Singh A."/>
            <person name="Wilkins M.J."/>
            <person name="Karaoz U."/>
            <person name="Brodie E.L."/>
            <person name="Williams K.H."/>
            <person name="Hubbard S.S."/>
            <person name="Banfield J.F."/>
        </authorList>
    </citation>
    <scope>NUCLEOTIDE SEQUENCE [LARGE SCALE GENOMIC DNA]</scope>
</reference>
<organism evidence="2 3">
    <name type="scientific">Candidatus Daviesbacteria bacterium RIFCSPHIGHO2_01_FULL_40_11</name>
    <dbReference type="NCBI Taxonomy" id="1797762"/>
    <lineage>
        <taxon>Bacteria</taxon>
        <taxon>Candidatus Daviesiibacteriota</taxon>
    </lineage>
</organism>
<dbReference type="InterPro" id="IPR012902">
    <property type="entry name" value="N_methyl_site"/>
</dbReference>
<accession>A0A1F5JLU6</accession>
<keyword evidence="1" id="KW-0472">Membrane</keyword>
<sequence length="201" mass="21075">MNRGFTLVEILVVIGITAIIGTIMVAIFTNTLRGSNKSQILAIIKQNGQAVLENMDKTIRGADNVVCPTSGSSNTLVIIQNGIYTRYRIVLPTDSTGSAPSSCIGTGKNGCIIWENLTLQATEVTPQLCNPTNLMSAAQVSTDTNTQLGVSVSSGSFSVSQPPGYKAAVTVNFELGAAVGLPPVSTSQIDPVVFQTTVQLR</sequence>
<gene>
    <name evidence="2" type="ORF">A2867_00190</name>
</gene>
<comment type="caution">
    <text evidence="2">The sequence shown here is derived from an EMBL/GenBank/DDBJ whole genome shotgun (WGS) entry which is preliminary data.</text>
</comment>